<dbReference type="AlphaFoldDB" id="A0A1X7TFL0"/>
<organism evidence="2">
    <name type="scientific">Amphimedon queenslandica</name>
    <name type="common">Sponge</name>
    <dbReference type="NCBI Taxonomy" id="400682"/>
    <lineage>
        <taxon>Eukaryota</taxon>
        <taxon>Metazoa</taxon>
        <taxon>Porifera</taxon>
        <taxon>Demospongiae</taxon>
        <taxon>Heteroscleromorpha</taxon>
        <taxon>Haplosclerida</taxon>
        <taxon>Niphatidae</taxon>
        <taxon>Amphimedon</taxon>
    </lineage>
</organism>
<evidence type="ECO:0000256" key="1">
    <source>
        <dbReference type="SAM" id="MobiDB-lite"/>
    </source>
</evidence>
<dbReference type="EnsemblMetazoa" id="Aqu2.1.13182_001">
    <property type="protein sequence ID" value="Aqu2.1.13182_001"/>
    <property type="gene ID" value="Aqu2.1.13182"/>
</dbReference>
<name>A0A1X7TFL0_AMPQE</name>
<accession>A0A1X7TFL0</accession>
<sequence length="272" mass="30846">IDVLLASWSYFTQPLYKNESPGKKWLLIFLFGKDLNALIKYMNKEYERAESDQEFSFRFESSNGFLEIHTDTNKCSEGWSISPHLGNPTNEESIETPTKVTKVSQSTIDEYGRMNPPRFPQCRFTITATPGSNTNRELRHPVTFKGIISDNKVFLIALSKGDNSSQDPAKPGSSSATDPKIIFQEKIADLYKLMTPENIASIAYEVYSKRLITDETLQDCMTDARRPADRAHSLLNALRVSIDQPGVLKKLIQVLKNNEAFRSIAEEMEHDI</sequence>
<evidence type="ECO:0000313" key="2">
    <source>
        <dbReference type="EnsemblMetazoa" id="Aqu2.1.13182_001"/>
    </source>
</evidence>
<reference evidence="2" key="1">
    <citation type="submission" date="2017-05" db="UniProtKB">
        <authorList>
            <consortium name="EnsemblMetazoa"/>
        </authorList>
    </citation>
    <scope>IDENTIFICATION</scope>
</reference>
<feature type="region of interest" description="Disordered" evidence="1">
    <location>
        <begin position="80"/>
        <end position="99"/>
    </location>
</feature>
<protein>
    <recommendedName>
        <fullName evidence="3">CARD domain-containing protein</fullName>
    </recommendedName>
</protein>
<proteinExistence type="predicted"/>
<feature type="compositionally biased region" description="Polar residues" evidence="1">
    <location>
        <begin position="87"/>
        <end position="99"/>
    </location>
</feature>
<dbReference type="InParanoid" id="A0A1X7TFL0"/>
<evidence type="ECO:0008006" key="3">
    <source>
        <dbReference type="Google" id="ProtNLM"/>
    </source>
</evidence>